<protein>
    <recommendedName>
        <fullName evidence="2 8">Biotin carboxyl carrier protein of acetyl-CoA carboxylase</fullName>
    </recommendedName>
</protein>
<proteinExistence type="predicted"/>
<comment type="pathway">
    <text evidence="1 8">Lipid metabolism; fatty acid biosynthesis.</text>
</comment>
<dbReference type="InterPro" id="IPR011053">
    <property type="entry name" value="Single_hybrid_motif"/>
</dbReference>
<keyword evidence="12" id="KW-1185">Reference proteome</keyword>
<accession>A0A8S1J424</accession>
<dbReference type="GO" id="GO:0003989">
    <property type="term" value="F:acetyl-CoA carboxylase activity"/>
    <property type="evidence" value="ECO:0007669"/>
    <property type="project" value="InterPro"/>
</dbReference>
<dbReference type="InterPro" id="IPR050709">
    <property type="entry name" value="Biotin_Carboxyl_Carrier/Decarb"/>
</dbReference>
<dbReference type="Pfam" id="PF00364">
    <property type="entry name" value="Biotin_lipoyl"/>
    <property type="match status" value="1"/>
</dbReference>
<evidence type="ECO:0000256" key="2">
    <source>
        <dbReference type="ARBA" id="ARBA00017562"/>
    </source>
</evidence>
<dbReference type="PANTHER" id="PTHR45266">
    <property type="entry name" value="OXALOACETATE DECARBOXYLASE ALPHA CHAIN"/>
    <property type="match status" value="1"/>
</dbReference>
<dbReference type="Proteomes" id="UP000708148">
    <property type="component" value="Unassembled WGS sequence"/>
</dbReference>
<keyword evidence="7 8" id="KW-0092">Biotin</keyword>
<keyword evidence="8" id="KW-0150">Chloroplast</keyword>
<dbReference type="PRINTS" id="PR01071">
    <property type="entry name" value="ACOABIOTINCC"/>
</dbReference>
<gene>
    <name evidence="11" type="ORF">OSTQU699_LOCUS3620</name>
</gene>
<evidence type="ECO:0000256" key="4">
    <source>
        <dbReference type="ARBA" id="ARBA00022832"/>
    </source>
</evidence>
<feature type="region of interest" description="Disordered" evidence="9">
    <location>
        <begin position="1"/>
        <end position="55"/>
    </location>
</feature>
<sequence length="291" mass="29856">MSASRFPVAAGAQSGRSPLQPAAIDATQARSEAPSAAHLCPHPPRSQQKPTQERCARRISAMGVPTASIPARAPLALMASGPAAGGRTAGAVMRPIGRIRRLARGAVSEDVSANGSVSDSELQSLNFDELTNIIRMVNDSDIVELELKRKGFNLSVKKKEALEEAAAPGMPPYAPVALAPPPAVAAPPPVAAPAPAPAPTATPLQPAAAPASQGGREVTSPMAGTFYRSPAPGEAAFVKEGDKVNSGQTICIVEAMKLMNEIEADCDGEVVKFLVENGSAVSPGTPLLLLK</sequence>
<evidence type="ECO:0000256" key="7">
    <source>
        <dbReference type="ARBA" id="ARBA00023267"/>
    </source>
</evidence>
<evidence type="ECO:0000259" key="10">
    <source>
        <dbReference type="PROSITE" id="PS50968"/>
    </source>
</evidence>
<keyword evidence="5 8" id="KW-0443">Lipid metabolism</keyword>
<evidence type="ECO:0000313" key="11">
    <source>
        <dbReference type="EMBL" id="CAD7698260.1"/>
    </source>
</evidence>
<dbReference type="CDD" id="cd06850">
    <property type="entry name" value="biotinyl_domain"/>
    <property type="match status" value="1"/>
</dbReference>
<evidence type="ECO:0000256" key="3">
    <source>
        <dbReference type="ARBA" id="ARBA00022516"/>
    </source>
</evidence>
<dbReference type="GO" id="GO:0009317">
    <property type="term" value="C:acetyl-CoA carboxylase complex"/>
    <property type="evidence" value="ECO:0007669"/>
    <property type="project" value="InterPro"/>
</dbReference>
<dbReference type="PROSITE" id="PS50968">
    <property type="entry name" value="BIOTINYL_LIPOYL"/>
    <property type="match status" value="1"/>
</dbReference>
<keyword evidence="6 8" id="KW-0275">Fatty acid biosynthesis</keyword>
<comment type="caution">
    <text evidence="11">The sequence shown here is derived from an EMBL/GenBank/DDBJ whole genome shotgun (WGS) entry which is preliminary data.</text>
</comment>
<dbReference type="SUPFAM" id="SSF51230">
    <property type="entry name" value="Single hybrid motif"/>
    <property type="match status" value="1"/>
</dbReference>
<evidence type="ECO:0000313" key="12">
    <source>
        <dbReference type="Proteomes" id="UP000708148"/>
    </source>
</evidence>
<reference evidence="11" key="1">
    <citation type="submission" date="2020-12" db="EMBL/GenBank/DDBJ databases">
        <authorList>
            <person name="Iha C."/>
        </authorList>
    </citation>
    <scope>NUCLEOTIDE SEQUENCE</scope>
</reference>
<evidence type="ECO:0000256" key="6">
    <source>
        <dbReference type="ARBA" id="ARBA00023160"/>
    </source>
</evidence>
<name>A0A8S1J424_9CHLO</name>
<dbReference type="AlphaFoldDB" id="A0A8S1J424"/>
<dbReference type="Gene3D" id="2.40.50.100">
    <property type="match status" value="1"/>
</dbReference>
<comment type="function">
    <text evidence="8">This protein is a component of the acetyl coenzyme A carboxylase complex; first, biotin carboxylase catalyzes the carboxylation of the carrier protein and then the transcarboxylase transfers the carboxyl group to form malonyl-CoA.</text>
</comment>
<evidence type="ECO:0000256" key="9">
    <source>
        <dbReference type="SAM" id="MobiDB-lite"/>
    </source>
</evidence>
<organism evidence="11 12">
    <name type="scientific">Ostreobium quekettii</name>
    <dbReference type="NCBI Taxonomy" id="121088"/>
    <lineage>
        <taxon>Eukaryota</taxon>
        <taxon>Viridiplantae</taxon>
        <taxon>Chlorophyta</taxon>
        <taxon>core chlorophytes</taxon>
        <taxon>Ulvophyceae</taxon>
        <taxon>TCBD clade</taxon>
        <taxon>Bryopsidales</taxon>
        <taxon>Ostreobineae</taxon>
        <taxon>Ostreobiaceae</taxon>
        <taxon>Ostreobium</taxon>
    </lineage>
</organism>
<dbReference type="GO" id="GO:0006633">
    <property type="term" value="P:fatty acid biosynthetic process"/>
    <property type="evidence" value="ECO:0007669"/>
    <property type="project" value="UniProtKB-KW"/>
</dbReference>
<feature type="compositionally biased region" description="Pro residues" evidence="9">
    <location>
        <begin position="186"/>
        <end position="200"/>
    </location>
</feature>
<dbReference type="PANTHER" id="PTHR45266:SF3">
    <property type="entry name" value="OXALOACETATE DECARBOXYLASE ALPHA CHAIN"/>
    <property type="match status" value="1"/>
</dbReference>
<evidence type="ECO:0000256" key="5">
    <source>
        <dbReference type="ARBA" id="ARBA00023098"/>
    </source>
</evidence>
<keyword evidence="3 8" id="KW-0444">Lipid biosynthesis</keyword>
<dbReference type="PROSITE" id="PS00188">
    <property type="entry name" value="BIOTIN"/>
    <property type="match status" value="1"/>
</dbReference>
<dbReference type="GO" id="GO:0009507">
    <property type="term" value="C:chloroplast"/>
    <property type="evidence" value="ECO:0007669"/>
    <property type="project" value="UniProtKB-SubCell"/>
</dbReference>
<dbReference type="InterPro" id="IPR001882">
    <property type="entry name" value="Biotin_BS"/>
</dbReference>
<dbReference type="FunFam" id="2.40.50.100:FF:000003">
    <property type="entry name" value="Acetyl-CoA carboxylase biotin carboxyl carrier protein"/>
    <property type="match status" value="1"/>
</dbReference>
<dbReference type="EMBL" id="CAJHUC010000796">
    <property type="protein sequence ID" value="CAD7698260.1"/>
    <property type="molecule type" value="Genomic_DNA"/>
</dbReference>
<keyword evidence="8" id="KW-0934">Plastid</keyword>
<dbReference type="InterPro" id="IPR001249">
    <property type="entry name" value="AcCoA_biotinCC"/>
</dbReference>
<feature type="compositionally biased region" description="Low complexity" evidence="9">
    <location>
        <begin position="201"/>
        <end position="211"/>
    </location>
</feature>
<comment type="subcellular location">
    <subcellularLocation>
        <location evidence="8">Plastid</location>
        <location evidence="8">Chloroplast</location>
    </subcellularLocation>
</comment>
<dbReference type="OrthoDB" id="196847at2759"/>
<dbReference type="InterPro" id="IPR000089">
    <property type="entry name" value="Biotin_lipoyl"/>
</dbReference>
<feature type="domain" description="Lipoyl-binding" evidence="10">
    <location>
        <begin position="215"/>
        <end position="291"/>
    </location>
</feature>
<keyword evidence="4 8" id="KW-0276">Fatty acid metabolism</keyword>
<evidence type="ECO:0000256" key="8">
    <source>
        <dbReference type="RuleBase" id="RU364072"/>
    </source>
</evidence>
<dbReference type="NCBIfam" id="TIGR00531">
    <property type="entry name" value="BCCP"/>
    <property type="match status" value="1"/>
</dbReference>
<feature type="region of interest" description="Disordered" evidence="9">
    <location>
        <begin position="186"/>
        <end position="225"/>
    </location>
</feature>
<evidence type="ECO:0000256" key="1">
    <source>
        <dbReference type="ARBA" id="ARBA00005194"/>
    </source>
</evidence>